<comment type="caution">
    <text evidence="1">The sequence shown here is derived from an EMBL/GenBank/DDBJ whole genome shotgun (WGS) entry which is preliminary data.</text>
</comment>
<dbReference type="SUPFAM" id="SSF48452">
    <property type="entry name" value="TPR-like"/>
    <property type="match status" value="2"/>
</dbReference>
<dbReference type="InterPro" id="IPR011990">
    <property type="entry name" value="TPR-like_helical_dom_sf"/>
</dbReference>
<gene>
    <name evidence="1" type="ORF">GCM10007350_34730</name>
</gene>
<dbReference type="InterPro" id="IPR019734">
    <property type="entry name" value="TPR_rpt"/>
</dbReference>
<keyword evidence="2" id="KW-1185">Reference proteome</keyword>
<organism evidence="1 2">
    <name type="scientific">Jeongeupia chitinilytica</name>
    <dbReference type="NCBI Taxonomy" id="1041641"/>
    <lineage>
        <taxon>Bacteria</taxon>
        <taxon>Pseudomonadati</taxon>
        <taxon>Pseudomonadota</taxon>
        <taxon>Betaproteobacteria</taxon>
        <taxon>Neisseriales</taxon>
        <taxon>Chitinibacteraceae</taxon>
        <taxon>Jeongeupia</taxon>
    </lineage>
</organism>
<evidence type="ECO:0000313" key="2">
    <source>
        <dbReference type="Proteomes" id="UP000604737"/>
    </source>
</evidence>
<proteinExistence type="predicted"/>
<dbReference type="Proteomes" id="UP000604737">
    <property type="component" value="Unassembled WGS sequence"/>
</dbReference>
<dbReference type="RefSeq" id="WP_189462227.1">
    <property type="nucleotide sequence ID" value="NZ_BMYO01000011.1"/>
</dbReference>
<dbReference type="SMART" id="SM00028">
    <property type="entry name" value="TPR"/>
    <property type="match status" value="4"/>
</dbReference>
<protein>
    <recommendedName>
        <fullName evidence="3">MalT-like TPR region domain-containing protein</fullName>
    </recommendedName>
</protein>
<name>A0ABQ3H4D2_9NEIS</name>
<evidence type="ECO:0008006" key="3">
    <source>
        <dbReference type="Google" id="ProtNLM"/>
    </source>
</evidence>
<accession>A0ABQ3H4D2</accession>
<reference evidence="2" key="1">
    <citation type="journal article" date="2019" name="Int. J. Syst. Evol. Microbiol.">
        <title>The Global Catalogue of Microorganisms (GCM) 10K type strain sequencing project: providing services to taxonomists for standard genome sequencing and annotation.</title>
        <authorList>
            <consortium name="The Broad Institute Genomics Platform"/>
            <consortium name="The Broad Institute Genome Sequencing Center for Infectious Disease"/>
            <person name="Wu L."/>
            <person name="Ma J."/>
        </authorList>
    </citation>
    <scope>NUCLEOTIDE SEQUENCE [LARGE SCALE GENOMIC DNA]</scope>
    <source>
        <strain evidence="2">KCTC 23701</strain>
    </source>
</reference>
<dbReference type="Gene3D" id="1.25.40.10">
    <property type="entry name" value="Tetratricopeptide repeat domain"/>
    <property type="match status" value="2"/>
</dbReference>
<dbReference type="EMBL" id="BMYO01000011">
    <property type="protein sequence ID" value="GHD68869.1"/>
    <property type="molecule type" value="Genomic_DNA"/>
</dbReference>
<sequence length="340" mass="37852">MAPLQNINDIERIVFSDPITAKRWCAPLLAHARAEHDVETLVRAATLLSLIEDQLGERNEGSLLLAEALACCQMYGLRHLEPAVQERLGRDHYTGGDYRQAMQHWAQCTRLCGDESQHTHTLALALVGLGQVCSAYGAVEMAVAFHKAADRRLANSEDVHLIAKVKISLGWDLHVLGREDEARTILVQALELCRARQFSHFQAELLLRLAEVDMEQGDPDTAEQRLEEALSLLVFTPSHWCETQVLGLLARLRFQHGRPDLAISMIQRALHIAEVDGMRHVEARLLADLIRYAEAGGNHALAQTHHARLRTLKQGLDEAIGTGDLSELGMLESVMARFTP</sequence>
<dbReference type="Pfam" id="PF13424">
    <property type="entry name" value="TPR_12"/>
    <property type="match status" value="1"/>
</dbReference>
<evidence type="ECO:0000313" key="1">
    <source>
        <dbReference type="EMBL" id="GHD68869.1"/>
    </source>
</evidence>